<dbReference type="InterPro" id="IPR008551">
    <property type="entry name" value="TANGO2"/>
</dbReference>
<evidence type="ECO:0000313" key="1">
    <source>
        <dbReference type="EMBL" id="KGR90347.1"/>
    </source>
</evidence>
<evidence type="ECO:0000313" key="2">
    <source>
        <dbReference type="Proteomes" id="UP000030595"/>
    </source>
</evidence>
<sequence>MCLINFHYNDHPKYKLIVVANRDEEYDRPTEAAHFWENEPNLLAGRDLKQMGTWLGITKQGRFAALTNYRDPNLPVAPKSRGDIVKTFLTRNIAPSDYIEELKETRELFGGYNVIISDGGEIYHYNNILNETSKIQAGTHSLSNCSLNTPWPKVKKGKALLKNYVELHQEDDLNIDELFKIVSNRTKASIEELPDTGVGITLERELSPMFIQMPHYGTRSSTVLLISYDNHISFVERTFKNGLFEFDTKYEFQLEK</sequence>
<keyword evidence="2" id="KW-1185">Reference proteome</keyword>
<gene>
    <name evidence="1" type="ORF">CD30_12325</name>
</gene>
<dbReference type="RefSeq" id="WP_036177192.1">
    <property type="nucleotide sequence ID" value="NZ_AVCZ01000021.1"/>
</dbReference>
<proteinExistence type="predicted"/>
<dbReference type="Pfam" id="PF05742">
    <property type="entry name" value="TANGO2"/>
    <property type="match status" value="1"/>
</dbReference>
<organism evidence="1 2">
    <name type="scientific">Ureibacillus massiliensis 4400831 = CIP 108448 = CCUG 49529</name>
    <dbReference type="NCBI Taxonomy" id="1211035"/>
    <lineage>
        <taxon>Bacteria</taxon>
        <taxon>Bacillati</taxon>
        <taxon>Bacillota</taxon>
        <taxon>Bacilli</taxon>
        <taxon>Bacillales</taxon>
        <taxon>Caryophanaceae</taxon>
        <taxon>Ureibacillus</taxon>
    </lineage>
</organism>
<name>A0A0A3JTM9_9BACL</name>
<dbReference type="PANTHER" id="PTHR17985">
    <property type="entry name" value="SER/THR-RICH PROTEIN T10 IN DGCR REGION"/>
    <property type="match status" value="1"/>
</dbReference>
<dbReference type="eggNOG" id="COG3332">
    <property type="taxonomic scope" value="Bacteria"/>
</dbReference>
<comment type="caution">
    <text evidence="1">The sequence shown here is derived from an EMBL/GenBank/DDBJ whole genome shotgun (WGS) entry which is preliminary data.</text>
</comment>
<dbReference type="EMBL" id="JPVQ01000021">
    <property type="protein sequence ID" value="KGR90347.1"/>
    <property type="molecule type" value="Genomic_DNA"/>
</dbReference>
<dbReference type="AlphaFoldDB" id="A0A0A3JTM9"/>
<reference evidence="1 2" key="1">
    <citation type="submission" date="2014-02" db="EMBL/GenBank/DDBJ databases">
        <title>Draft genome sequence of Lysinibacillus massiliensis CCUG 49529.</title>
        <authorList>
            <person name="Zhang F."/>
            <person name="Wang G."/>
            <person name="Zhang L."/>
        </authorList>
    </citation>
    <scope>NUCLEOTIDE SEQUENCE [LARGE SCALE GENOMIC DNA]</scope>
    <source>
        <strain evidence="1 2">CCUG 49529</strain>
    </source>
</reference>
<evidence type="ECO:0008006" key="3">
    <source>
        <dbReference type="Google" id="ProtNLM"/>
    </source>
</evidence>
<protein>
    <recommendedName>
        <fullName evidence="3">NRDE family protein</fullName>
    </recommendedName>
</protein>
<dbReference type="PANTHER" id="PTHR17985:SF8">
    <property type="entry name" value="TRANSPORT AND GOLGI ORGANIZATION PROTEIN 2 HOMOLOG"/>
    <property type="match status" value="1"/>
</dbReference>
<dbReference type="Proteomes" id="UP000030595">
    <property type="component" value="Unassembled WGS sequence"/>
</dbReference>
<dbReference type="OrthoDB" id="4380123at2"/>
<accession>A0A0A3JTM9</accession>